<feature type="transmembrane region" description="Helical" evidence="1">
    <location>
        <begin position="6"/>
        <end position="28"/>
    </location>
</feature>
<feature type="transmembrane region" description="Helical" evidence="1">
    <location>
        <begin position="229"/>
        <end position="249"/>
    </location>
</feature>
<dbReference type="AlphaFoldDB" id="A0AAN8IXI1"/>
<feature type="transmembrane region" description="Helical" evidence="1">
    <location>
        <begin position="122"/>
        <end position="148"/>
    </location>
</feature>
<accession>A0AAN8IXI1</accession>
<reference evidence="3 4" key="1">
    <citation type="submission" date="2019-10" db="EMBL/GenBank/DDBJ databases">
        <title>Assembly and Annotation for the nematode Trichostrongylus colubriformis.</title>
        <authorList>
            <person name="Martin J."/>
        </authorList>
    </citation>
    <scope>NUCLEOTIDE SEQUENCE [LARGE SCALE GENOMIC DNA]</scope>
    <source>
        <strain evidence="3">G859</strain>
        <tissue evidence="3">Whole worm</tissue>
    </source>
</reference>
<dbReference type="SUPFAM" id="SSF81321">
    <property type="entry name" value="Family A G protein-coupled receptor-like"/>
    <property type="match status" value="1"/>
</dbReference>
<proteinExistence type="predicted"/>
<evidence type="ECO:0000259" key="2">
    <source>
        <dbReference type="Pfam" id="PF10328"/>
    </source>
</evidence>
<feature type="transmembrane region" description="Helical" evidence="1">
    <location>
        <begin position="168"/>
        <end position="190"/>
    </location>
</feature>
<dbReference type="Gene3D" id="1.20.1070.10">
    <property type="entry name" value="Rhodopsin 7-helix transmembrane proteins"/>
    <property type="match status" value="1"/>
</dbReference>
<evidence type="ECO:0000313" key="4">
    <source>
        <dbReference type="Proteomes" id="UP001331761"/>
    </source>
</evidence>
<feature type="transmembrane region" description="Helical" evidence="1">
    <location>
        <begin position="76"/>
        <end position="101"/>
    </location>
</feature>
<comment type="caution">
    <text evidence="3">The sequence shown here is derived from an EMBL/GenBank/DDBJ whole genome shotgun (WGS) entry which is preliminary data.</text>
</comment>
<name>A0AAN8IXI1_TRICO</name>
<gene>
    <name evidence="3" type="ORF">GCK32_002563</name>
</gene>
<evidence type="ECO:0000256" key="1">
    <source>
        <dbReference type="SAM" id="Phobius"/>
    </source>
</evidence>
<evidence type="ECO:0000313" key="3">
    <source>
        <dbReference type="EMBL" id="KAK5985097.1"/>
    </source>
</evidence>
<dbReference type="InterPro" id="IPR019430">
    <property type="entry name" value="7TM_GPCR_serpentine_rcpt_Srx"/>
</dbReference>
<feature type="domain" description="7TM GPCR serpentine receptor class x (Srx)" evidence="2">
    <location>
        <begin position="18"/>
        <end position="201"/>
    </location>
</feature>
<keyword evidence="1" id="KW-0472">Membrane</keyword>
<protein>
    <recommendedName>
        <fullName evidence="2">7TM GPCR serpentine receptor class x (Srx) domain-containing protein</fullName>
    </recommendedName>
</protein>
<sequence length="302" mass="34610">MERVLYAINFAIHSVLIAVDVLIFFVAVKTDELRRHLFLWTIFLAMTMDVAVYLNTAIHDVPSFAVDSDIFGDSKLFYISILILCIQWFTQLFALLMLTVLHFIAVFSPARFRRLLPVHIQIVNLVIVCIGVLLSVPVLTPFCGYIYVIQGHYWYFDMSKPYTDVYQVFNLVLQVICAIAVACVDIIIIWKIYMVRKATKNSVVAKSTPNVALNKARTSDKNVDSELRLALNFVFLSVCFLIMTIVFNVPCQHGPFHKFLIKSTSLLNLSKWAIYSLGNTTIRRGLLSLLRCRHSNVQRRHL</sequence>
<keyword evidence="4" id="KW-1185">Reference proteome</keyword>
<organism evidence="3 4">
    <name type="scientific">Trichostrongylus colubriformis</name>
    <name type="common">Black scour worm</name>
    <dbReference type="NCBI Taxonomy" id="6319"/>
    <lineage>
        <taxon>Eukaryota</taxon>
        <taxon>Metazoa</taxon>
        <taxon>Ecdysozoa</taxon>
        <taxon>Nematoda</taxon>
        <taxon>Chromadorea</taxon>
        <taxon>Rhabditida</taxon>
        <taxon>Rhabditina</taxon>
        <taxon>Rhabditomorpha</taxon>
        <taxon>Strongyloidea</taxon>
        <taxon>Trichostrongylidae</taxon>
        <taxon>Trichostrongylus</taxon>
    </lineage>
</organism>
<keyword evidence="1" id="KW-0812">Transmembrane</keyword>
<dbReference type="Pfam" id="PF10328">
    <property type="entry name" value="7TM_GPCR_Srx"/>
    <property type="match status" value="1"/>
</dbReference>
<dbReference type="Proteomes" id="UP001331761">
    <property type="component" value="Unassembled WGS sequence"/>
</dbReference>
<dbReference type="EMBL" id="WIXE01002121">
    <property type="protein sequence ID" value="KAK5985097.1"/>
    <property type="molecule type" value="Genomic_DNA"/>
</dbReference>
<feature type="transmembrane region" description="Helical" evidence="1">
    <location>
        <begin position="37"/>
        <end position="56"/>
    </location>
</feature>
<keyword evidence="1" id="KW-1133">Transmembrane helix</keyword>